<organism evidence="1">
    <name type="scientific">Myoviridae sp. ctEg02</name>
    <dbReference type="NCBI Taxonomy" id="2825061"/>
    <lineage>
        <taxon>Viruses</taxon>
        <taxon>Duplodnaviria</taxon>
        <taxon>Heunggongvirae</taxon>
        <taxon>Uroviricota</taxon>
        <taxon>Caudoviricetes</taxon>
    </lineage>
</organism>
<proteinExistence type="predicted"/>
<accession>A0A8S5PRE5</accession>
<protein>
    <submittedName>
        <fullName evidence="1">Uncharacterized protein</fullName>
    </submittedName>
</protein>
<name>A0A8S5PRE5_9CAUD</name>
<evidence type="ECO:0000313" key="1">
    <source>
        <dbReference type="EMBL" id="DAE09085.1"/>
    </source>
</evidence>
<sequence length="161" mass="18130">MSTLTLNLSEKLVKDIIESDASLKAEIDALVIDKAAKSFLTKGIEKRVERMIKNDLSDSVNKAIEKYIQSGAFGLNHYSTIKEVLYDRIASLVDAEVEKRIRKSIEEYAEVKIKELVDTRLGKESDTILSYIDRVIEFKINSIIAGLMDMRKKEGGACVKD</sequence>
<dbReference type="EMBL" id="BK015482">
    <property type="protein sequence ID" value="DAE09085.1"/>
    <property type="molecule type" value="Genomic_DNA"/>
</dbReference>
<reference evidence="1" key="1">
    <citation type="journal article" date="2021" name="Proc. Natl. Acad. Sci. U.S.A.">
        <title>A Catalog of Tens of Thousands of Viruses from Human Metagenomes Reveals Hidden Associations with Chronic Diseases.</title>
        <authorList>
            <person name="Tisza M.J."/>
            <person name="Buck C.B."/>
        </authorList>
    </citation>
    <scope>NUCLEOTIDE SEQUENCE</scope>
    <source>
        <strain evidence="1">CtEg02</strain>
    </source>
</reference>